<reference evidence="3 4" key="1">
    <citation type="submission" date="2019-07" db="EMBL/GenBank/DDBJ databases">
        <title>Whole genome shotgun sequence of Reyranella soli NBRC 108950.</title>
        <authorList>
            <person name="Hosoyama A."/>
            <person name="Uohara A."/>
            <person name="Ohji S."/>
            <person name="Ichikawa N."/>
        </authorList>
    </citation>
    <scope>NUCLEOTIDE SEQUENCE [LARGE SCALE GENOMIC DNA]</scope>
    <source>
        <strain evidence="3 4">NBRC 108950</strain>
    </source>
</reference>
<dbReference type="AlphaFoldDB" id="A0A512NNB6"/>
<dbReference type="EMBL" id="BKAJ01000164">
    <property type="protein sequence ID" value="GEP60422.1"/>
    <property type="molecule type" value="Genomic_DNA"/>
</dbReference>
<feature type="signal peptide" evidence="1">
    <location>
        <begin position="1"/>
        <end position="30"/>
    </location>
</feature>
<dbReference type="Gene3D" id="3.10.450.50">
    <property type="match status" value="1"/>
</dbReference>
<keyword evidence="1" id="KW-0732">Signal</keyword>
<organism evidence="3 4">
    <name type="scientific">Reyranella soli</name>
    <dbReference type="NCBI Taxonomy" id="1230389"/>
    <lineage>
        <taxon>Bacteria</taxon>
        <taxon>Pseudomonadati</taxon>
        <taxon>Pseudomonadota</taxon>
        <taxon>Alphaproteobacteria</taxon>
        <taxon>Hyphomicrobiales</taxon>
        <taxon>Reyranellaceae</taxon>
        <taxon>Reyranella</taxon>
    </lineage>
</organism>
<comment type="caution">
    <text evidence="3">The sequence shown here is derived from an EMBL/GenBank/DDBJ whole genome shotgun (WGS) entry which is preliminary data.</text>
</comment>
<name>A0A512NNB6_9HYPH</name>
<evidence type="ECO:0000259" key="2">
    <source>
        <dbReference type="Pfam" id="PF12883"/>
    </source>
</evidence>
<gene>
    <name evidence="3" type="ORF">RSO01_75880</name>
</gene>
<dbReference type="InterPro" id="IPR024289">
    <property type="entry name" value="DUF3828"/>
</dbReference>
<accession>A0A512NNB6</accession>
<feature type="chain" id="PRO_5022219032" description="DUF3828 domain-containing protein" evidence="1">
    <location>
        <begin position="31"/>
        <end position="166"/>
    </location>
</feature>
<feature type="domain" description="DUF3828" evidence="2">
    <location>
        <begin position="46"/>
        <end position="154"/>
    </location>
</feature>
<sequence>MTASRARSVPSRRLILAALGALLTPIWAQAQPQSQAPKETVTPEAFLRGIYTPYPNQDFKGQPFWQVDRFFAPDLARAIEADMREAKRRGEVPKLDGDPFVDAQDWDIDKLAISVKADGPKAVGLVSFENQGKPTEIKLDLVRTGMGWRISDIKWPSGTLSELYKK</sequence>
<evidence type="ECO:0000256" key="1">
    <source>
        <dbReference type="SAM" id="SignalP"/>
    </source>
</evidence>
<proteinExistence type="predicted"/>
<dbReference type="Proteomes" id="UP000321058">
    <property type="component" value="Unassembled WGS sequence"/>
</dbReference>
<evidence type="ECO:0000313" key="4">
    <source>
        <dbReference type="Proteomes" id="UP000321058"/>
    </source>
</evidence>
<dbReference type="OrthoDB" id="7174015at2"/>
<keyword evidence="4" id="KW-1185">Reference proteome</keyword>
<evidence type="ECO:0000313" key="3">
    <source>
        <dbReference type="EMBL" id="GEP60422.1"/>
    </source>
</evidence>
<dbReference type="Pfam" id="PF12883">
    <property type="entry name" value="DUF3828"/>
    <property type="match status" value="1"/>
</dbReference>
<protein>
    <recommendedName>
        <fullName evidence="2">DUF3828 domain-containing protein</fullName>
    </recommendedName>
</protein>